<accession>A0A9R1U5I1</accession>
<evidence type="ECO:0000313" key="9">
    <source>
        <dbReference type="RefSeq" id="XP_011309820.1"/>
    </source>
</evidence>
<feature type="transmembrane region" description="Helical" evidence="2">
    <location>
        <begin position="185"/>
        <end position="206"/>
    </location>
</feature>
<dbReference type="Proteomes" id="UP000694866">
    <property type="component" value="Unplaced"/>
</dbReference>
<evidence type="ECO:0000256" key="1">
    <source>
        <dbReference type="SAM" id="MobiDB-lite"/>
    </source>
</evidence>
<evidence type="ECO:0000313" key="8">
    <source>
        <dbReference type="RefSeq" id="XP_011309819.1"/>
    </source>
</evidence>
<dbReference type="KEGG" id="fas:105270516"/>
<organism evidence="4">
    <name type="scientific">Fopius arisanus</name>
    <dbReference type="NCBI Taxonomy" id="64838"/>
    <lineage>
        <taxon>Eukaryota</taxon>
        <taxon>Metazoa</taxon>
        <taxon>Ecdysozoa</taxon>
        <taxon>Arthropoda</taxon>
        <taxon>Hexapoda</taxon>
        <taxon>Insecta</taxon>
        <taxon>Pterygota</taxon>
        <taxon>Neoptera</taxon>
        <taxon>Endopterygota</taxon>
        <taxon>Hymenoptera</taxon>
        <taxon>Apocrita</taxon>
        <taxon>Ichneumonoidea</taxon>
        <taxon>Braconidae</taxon>
        <taxon>Opiinae</taxon>
        <taxon>Fopius</taxon>
    </lineage>
</organism>
<dbReference type="RefSeq" id="XP_011309819.1">
    <property type="nucleotide sequence ID" value="XM_011311517.1"/>
</dbReference>
<evidence type="ECO:0000256" key="2">
    <source>
        <dbReference type="SAM" id="Phobius"/>
    </source>
</evidence>
<evidence type="ECO:0000313" key="5">
    <source>
        <dbReference type="Proteomes" id="UP000694866"/>
    </source>
</evidence>
<evidence type="ECO:0000313" key="7">
    <source>
        <dbReference type="RefSeq" id="XP_011309818.1"/>
    </source>
</evidence>
<evidence type="ECO:0000259" key="3">
    <source>
        <dbReference type="SMART" id="SM00642"/>
    </source>
</evidence>
<sequence length="718" mass="81511">MDLKNSENFSSSTSPLTQRLFIKQDPQDEEASDCPLLTPSPPLGNTPDPLETPTMFNPLEETPLEITPTPTLDNLNSEDGLKAFIDIVNSNNKKHMVEEEPSSRDPMVESSSSEESSSITKEPVCTQLLTQLNTAYQHLAPDAQAIFYNQETSGKPPLVGIQLVVPKPPKDYSFTRWNWPRIRQACFWLMVCVLTLSTGLVIRGIVSMPKKCAPPTEWWQGKLFYEIFPGSFQDTSRNGVGDIRGITMRMDYLKNLGVKAIRLNSIFSSSGYPEHYPSITSLTRIDHNLGSVEDFQELVDTLHRNGMSLILDFPLHPFVDELRGGLMKRTEPKSQGAEMKEGRRRRHIDIKHAIPQSPIHNTTDQIQTPLTLSLRENMTRDEPKSERYVASNSVDPNQAEHEVTKALKYWLRKRVDGFYLKGLEHYVNDIHFVHLLEDWRDILGYQKILICNWKTLESAKSEVVRKSIVDSMNLLDVTLKLSNGTRDIKRQVELITKSELLREPSLDHPWIHWSIGSIETDRITSSLSVKNATAAAMLLGMMLPGTPSIFYGDELGMRDCSCEDHRDLQHLHNVPPMPWEAVKDSMERFSSSSVMPWLPVSPPATPTSMNSAIVSMSHLRQITTPIFVDSALKHDHISLNCDIRYANDELIVIERWYPRQNTYVLVANLGNVTQLRDLSSLYYDGRVVSGPLNKLNQSIYFREFVIAPGEAFLIKLEK</sequence>
<gene>
    <name evidence="4" type="primary">ycdG_1</name>
    <name evidence="6 7 8 9 10" type="synonym">LOC105270516</name>
    <name evidence="4" type="ORF">g.12257</name>
</gene>
<dbReference type="AlphaFoldDB" id="A0A0C9RGD8"/>
<feature type="compositionally biased region" description="Polar residues" evidence="1">
    <location>
        <begin position="1"/>
        <end position="17"/>
    </location>
</feature>
<feature type="region of interest" description="Disordered" evidence="1">
    <location>
        <begin position="94"/>
        <end position="120"/>
    </location>
</feature>
<dbReference type="RefSeq" id="XP_011309821.1">
    <property type="nucleotide sequence ID" value="XM_011311519.1"/>
</dbReference>
<keyword evidence="2" id="KW-0812">Transmembrane</keyword>
<accession>A0A9R1TIF2</accession>
<protein>
    <submittedName>
        <fullName evidence="6 7">Neutral and basic amino acid transport protein rBAT isoform X1</fullName>
    </submittedName>
    <submittedName>
        <fullName evidence="4">YcdG_1 protein</fullName>
    </submittedName>
</protein>
<feature type="domain" description="Glycosyl hydrolase family 13 catalytic" evidence="3">
    <location>
        <begin position="226"/>
        <end position="620"/>
    </location>
</feature>
<evidence type="ECO:0000313" key="10">
    <source>
        <dbReference type="RefSeq" id="XP_011309821.1"/>
    </source>
</evidence>
<reference evidence="6 7" key="2">
    <citation type="submission" date="2025-04" db="UniProtKB">
        <authorList>
            <consortium name="RefSeq"/>
        </authorList>
    </citation>
    <scope>IDENTIFICATION</scope>
    <source>
        <strain evidence="6 7">USDA-PBARC FA_bdor</strain>
        <tissue evidence="6 7">Whole organism</tissue>
    </source>
</reference>
<feature type="compositionally biased region" description="Low complexity" evidence="1">
    <location>
        <begin position="109"/>
        <end position="118"/>
    </location>
</feature>
<dbReference type="GO" id="GO:0005975">
    <property type="term" value="P:carbohydrate metabolic process"/>
    <property type="evidence" value="ECO:0007669"/>
    <property type="project" value="InterPro"/>
</dbReference>
<accession>A0A9R1TIB6</accession>
<evidence type="ECO:0000313" key="4">
    <source>
        <dbReference type="EMBL" id="JAG77182.1"/>
    </source>
</evidence>
<feature type="compositionally biased region" description="Basic and acidic residues" evidence="1">
    <location>
        <begin position="95"/>
        <end position="107"/>
    </location>
</feature>
<feature type="region of interest" description="Disordered" evidence="1">
    <location>
        <begin position="1"/>
        <end position="57"/>
    </location>
</feature>
<reference evidence="4" key="1">
    <citation type="submission" date="2015-01" db="EMBL/GenBank/DDBJ databases">
        <title>Transcriptome Assembly of Fopius arisanus.</title>
        <authorList>
            <person name="Geib S."/>
        </authorList>
    </citation>
    <scope>NUCLEOTIDE SEQUENCE</scope>
</reference>
<keyword evidence="5" id="KW-1185">Reference proteome</keyword>
<dbReference type="Pfam" id="PF00128">
    <property type="entry name" value="Alpha-amylase"/>
    <property type="match status" value="1"/>
</dbReference>
<keyword evidence="2" id="KW-0472">Membrane</keyword>
<dbReference type="RefSeq" id="XP_011309817.1">
    <property type="nucleotide sequence ID" value="XM_011311515.1"/>
</dbReference>
<name>A0A0C9RGD8_9HYME</name>
<dbReference type="RefSeq" id="XP_011309820.1">
    <property type="nucleotide sequence ID" value="XM_011311518.1"/>
</dbReference>
<dbReference type="GeneID" id="105270516"/>
<keyword evidence="2" id="KW-1133">Transmembrane helix</keyword>
<dbReference type="SUPFAM" id="SSF51445">
    <property type="entry name" value="(Trans)glycosidases"/>
    <property type="match status" value="1"/>
</dbReference>
<accession>A0A0C9RGD8</accession>
<dbReference type="InterPro" id="IPR017853">
    <property type="entry name" value="GH"/>
</dbReference>
<evidence type="ECO:0000313" key="6">
    <source>
        <dbReference type="RefSeq" id="XP_011309817.1"/>
    </source>
</evidence>
<dbReference type="InterPro" id="IPR006047">
    <property type="entry name" value="GH13_cat_dom"/>
</dbReference>
<dbReference type="OrthoDB" id="1740265at2759"/>
<proteinExistence type="predicted"/>
<dbReference type="Gene3D" id="3.20.20.80">
    <property type="entry name" value="Glycosidases"/>
    <property type="match status" value="2"/>
</dbReference>
<dbReference type="SMART" id="SM00642">
    <property type="entry name" value="Aamy"/>
    <property type="match status" value="1"/>
</dbReference>
<dbReference type="PANTHER" id="PTHR10357">
    <property type="entry name" value="ALPHA-AMYLASE FAMILY MEMBER"/>
    <property type="match status" value="1"/>
</dbReference>
<dbReference type="RefSeq" id="XP_011309818.1">
    <property type="nucleotide sequence ID" value="XM_011311516.1"/>
</dbReference>
<dbReference type="PANTHER" id="PTHR10357:SF225">
    <property type="entry name" value="MALTASE 1-LIKE PROTEIN"/>
    <property type="match status" value="1"/>
</dbReference>
<accession>A0A9R1U750</accession>
<dbReference type="EMBL" id="GBYB01007415">
    <property type="protein sequence ID" value="JAG77182.1"/>
    <property type="molecule type" value="Transcribed_RNA"/>
</dbReference>
<accession>A0A9R1TI14</accession>